<reference evidence="1" key="1">
    <citation type="journal article" date="2015" name="Nature">
        <title>Complex archaea that bridge the gap between prokaryotes and eukaryotes.</title>
        <authorList>
            <person name="Spang A."/>
            <person name="Saw J.H."/>
            <person name="Jorgensen S.L."/>
            <person name="Zaremba-Niedzwiedzka K."/>
            <person name="Martijn J."/>
            <person name="Lind A.E."/>
            <person name="van Eijk R."/>
            <person name="Schleper C."/>
            <person name="Guy L."/>
            <person name="Ettema T.J."/>
        </authorList>
    </citation>
    <scope>NUCLEOTIDE SEQUENCE</scope>
</reference>
<organism evidence="1">
    <name type="scientific">marine sediment metagenome</name>
    <dbReference type="NCBI Taxonomy" id="412755"/>
    <lineage>
        <taxon>unclassified sequences</taxon>
        <taxon>metagenomes</taxon>
        <taxon>ecological metagenomes</taxon>
    </lineage>
</organism>
<name>A0A0F9CT26_9ZZZZ</name>
<dbReference type="EMBL" id="LAZR01042739">
    <property type="protein sequence ID" value="KKL08786.1"/>
    <property type="molecule type" value="Genomic_DNA"/>
</dbReference>
<protein>
    <submittedName>
        <fullName evidence="1">Uncharacterized protein</fullName>
    </submittedName>
</protein>
<accession>A0A0F9CT26</accession>
<sequence>MEMATNTISKEEWMHEYAQRILRMWQTWQTPLGVDDRYCEVLKEQLSEYFDDPLKRELIEATY</sequence>
<evidence type="ECO:0000313" key="1">
    <source>
        <dbReference type="EMBL" id="KKL08786.1"/>
    </source>
</evidence>
<gene>
    <name evidence="1" type="ORF">LCGC14_2572370</name>
</gene>
<comment type="caution">
    <text evidence="1">The sequence shown here is derived from an EMBL/GenBank/DDBJ whole genome shotgun (WGS) entry which is preliminary data.</text>
</comment>
<dbReference type="AlphaFoldDB" id="A0A0F9CT26"/>
<proteinExistence type="predicted"/>